<evidence type="ECO:0000256" key="1">
    <source>
        <dbReference type="SAM" id="MobiDB-lite"/>
    </source>
</evidence>
<feature type="region of interest" description="Disordered" evidence="1">
    <location>
        <begin position="200"/>
        <end position="281"/>
    </location>
</feature>
<feature type="compositionally biased region" description="Low complexity" evidence="1">
    <location>
        <begin position="117"/>
        <end position="132"/>
    </location>
</feature>
<sequence length="281" mass="30617">ALAVQGGGAGGEDVASRTLPGLHRGRHRSVRRDRRGACPGARRAGPQRDPHRAPARAAALPRGRARARSRRRGGLPRRRPRPAALAQAGDRGDRGRRPGRRRAVQQRRRRALRRLPRGGSAAPQRARGAQRQRGARDHARVPAGDGRARRGRDPQRRVHPRPRPDPQQRLLLRVEGLRAHALGGDPRRAHGDGRVVHRVLPRPDAHGCHRGLRGGRGAALTSRHAVGRRRGHRARGRRRDGGGPPHGDPRPGEPALRGEQPLSAAHRDAPARARGATSEPL</sequence>
<feature type="region of interest" description="Disordered" evidence="1">
    <location>
        <begin position="1"/>
        <end position="169"/>
    </location>
</feature>
<feature type="compositionally biased region" description="Basic and acidic residues" evidence="1">
    <location>
        <begin position="134"/>
        <end position="166"/>
    </location>
</feature>
<evidence type="ECO:0000313" key="2">
    <source>
        <dbReference type="EMBL" id="CAA9521353.1"/>
    </source>
</evidence>
<proteinExistence type="predicted"/>
<reference evidence="2" key="1">
    <citation type="submission" date="2020-02" db="EMBL/GenBank/DDBJ databases">
        <authorList>
            <person name="Meier V. D."/>
        </authorList>
    </citation>
    <scope>NUCLEOTIDE SEQUENCE</scope>
    <source>
        <strain evidence="2">AVDCRST_MAG30</strain>
    </source>
</reference>
<feature type="compositionally biased region" description="Basic residues" evidence="1">
    <location>
        <begin position="63"/>
        <end position="81"/>
    </location>
</feature>
<accession>A0A6J4TFJ8</accession>
<feature type="compositionally biased region" description="Basic residues" evidence="1">
    <location>
        <begin position="23"/>
        <end position="34"/>
    </location>
</feature>
<feature type="compositionally biased region" description="Basic residues" evidence="1">
    <location>
        <begin position="97"/>
        <end position="116"/>
    </location>
</feature>
<feature type="compositionally biased region" description="Gly residues" evidence="1">
    <location>
        <begin position="1"/>
        <end position="11"/>
    </location>
</feature>
<feature type="non-terminal residue" evidence="2">
    <location>
        <position position="1"/>
    </location>
</feature>
<dbReference type="AlphaFoldDB" id="A0A6J4TFJ8"/>
<protein>
    <submittedName>
        <fullName evidence="2">Uncharacterized protein</fullName>
    </submittedName>
</protein>
<gene>
    <name evidence="2" type="ORF">AVDCRST_MAG30-3064</name>
</gene>
<feature type="compositionally biased region" description="Basic residues" evidence="1">
    <location>
        <begin position="225"/>
        <end position="238"/>
    </location>
</feature>
<feature type="non-terminal residue" evidence="2">
    <location>
        <position position="281"/>
    </location>
</feature>
<dbReference type="EMBL" id="CADCVS010000393">
    <property type="protein sequence ID" value="CAA9521353.1"/>
    <property type="molecule type" value="Genomic_DNA"/>
</dbReference>
<name>A0A6J4TFJ8_9ACTN</name>
<organism evidence="2">
    <name type="scientific">uncultured Solirubrobacteraceae bacterium</name>
    <dbReference type="NCBI Taxonomy" id="1162706"/>
    <lineage>
        <taxon>Bacteria</taxon>
        <taxon>Bacillati</taxon>
        <taxon>Actinomycetota</taxon>
        <taxon>Thermoleophilia</taxon>
        <taxon>Solirubrobacterales</taxon>
        <taxon>Solirubrobacteraceae</taxon>
        <taxon>environmental samples</taxon>
    </lineage>
</organism>